<dbReference type="Proteomes" id="UP001156881">
    <property type="component" value="Unassembled WGS sequence"/>
</dbReference>
<organism evidence="2 3">
    <name type="scientific">Methylobacterium brachythecii</name>
    <dbReference type="NCBI Taxonomy" id="1176177"/>
    <lineage>
        <taxon>Bacteria</taxon>
        <taxon>Pseudomonadati</taxon>
        <taxon>Pseudomonadota</taxon>
        <taxon>Alphaproteobacteria</taxon>
        <taxon>Hyphomicrobiales</taxon>
        <taxon>Methylobacteriaceae</taxon>
        <taxon>Methylobacterium</taxon>
    </lineage>
</organism>
<accession>A0ABQ6D2U0</accession>
<feature type="region of interest" description="Disordered" evidence="1">
    <location>
        <begin position="476"/>
        <end position="527"/>
    </location>
</feature>
<evidence type="ECO:0000313" key="3">
    <source>
        <dbReference type="Proteomes" id="UP001156881"/>
    </source>
</evidence>
<name>A0ABQ6D2U0_9HYPH</name>
<evidence type="ECO:0000313" key="2">
    <source>
        <dbReference type="EMBL" id="GLS44209.1"/>
    </source>
</evidence>
<feature type="region of interest" description="Disordered" evidence="1">
    <location>
        <begin position="148"/>
        <end position="169"/>
    </location>
</feature>
<proteinExistence type="predicted"/>
<sequence>MLVPSARADCFLPTPLQLFNLETAMPVPARVPYALATALSLSTALPAQASTITEFLDRIGGCRRPMSESFSLKVSPYTPKPYDKALTDWTEQDLTDFRTYFVACQTRRPDWQSMGDYNRNDAIRVIDTAMADLRYKVGDARAEAAKRRANAGSSAAQQARNDGRQQSVADAAADIARAQAMPQVRDEERDEEASRNVIALSQEVVAFVSDGYKTIPADQLLPRIDSYLARARALSSEVEGTSARSALANLLGRLEQARNGIATVQDREAAAMQKTKALLSEFAASNAYQDLPPLQRLAKFDNFLKRFNALRPEITGTRVEATYEKALHDLQNERATIAMQAGRDPANTPGADEGPYTDYEWLGQRGIMALTNPLQREGYRASLARGIDFNVGVSSIERAGSGWLVQLSGRLGVPGKPGQGFYCRVEGADAASLGILRGITPPYGIIHAAAPDADEFLLQGDPLRIRIVFSPCRVTAPDNGEPRRNRAGENANPVDHNARAPDGSPVAPSPANLRCSSEPSRRGPEQAMAHRIRQAWAIPEALRDDRTLTLTFAVTLNFDAEMTGPVQLLRSISKRATAEQLQAAVETARRAISDTAPFPELGQLAGGTMQIDMTPCD</sequence>
<dbReference type="EMBL" id="BSPG01000010">
    <property type="protein sequence ID" value="GLS44209.1"/>
    <property type="molecule type" value="Genomic_DNA"/>
</dbReference>
<feature type="compositionally biased region" description="Polar residues" evidence="1">
    <location>
        <begin position="152"/>
        <end position="168"/>
    </location>
</feature>
<keyword evidence="3" id="KW-1185">Reference proteome</keyword>
<reference evidence="3" key="1">
    <citation type="journal article" date="2019" name="Int. J. Syst. Evol. Microbiol.">
        <title>The Global Catalogue of Microorganisms (GCM) 10K type strain sequencing project: providing services to taxonomists for standard genome sequencing and annotation.</title>
        <authorList>
            <consortium name="The Broad Institute Genomics Platform"/>
            <consortium name="The Broad Institute Genome Sequencing Center for Infectious Disease"/>
            <person name="Wu L."/>
            <person name="Ma J."/>
        </authorList>
    </citation>
    <scope>NUCLEOTIDE SEQUENCE [LARGE SCALE GENOMIC DNA]</scope>
    <source>
        <strain evidence="3">NBRC 107710</strain>
    </source>
</reference>
<evidence type="ECO:0000256" key="1">
    <source>
        <dbReference type="SAM" id="MobiDB-lite"/>
    </source>
</evidence>
<comment type="caution">
    <text evidence="2">The sequence shown here is derived from an EMBL/GenBank/DDBJ whole genome shotgun (WGS) entry which is preliminary data.</text>
</comment>
<gene>
    <name evidence="2" type="ORF">GCM10007884_21970</name>
</gene>
<protein>
    <submittedName>
        <fullName evidence="2">Uncharacterized protein</fullName>
    </submittedName>
</protein>